<evidence type="ECO:0000313" key="2">
    <source>
        <dbReference type="Proteomes" id="UP000535501"/>
    </source>
</evidence>
<evidence type="ECO:0000313" key="1">
    <source>
        <dbReference type="EMBL" id="MBB6178308.1"/>
    </source>
</evidence>
<sequence length="193" mass="20706">MGEVDIVRLLCLFFAVVMLIGHSVDAGAENPTREKCTCNLDPDDPPADGAWVKNASACWSTEVKDLNWCDIVVESLQGSQATQTTSMELFGNASNPPVLVDVLHSRFDNFLQVSAVEGGPIDLKQAADIVTSRLKENAALIANCVTALADRKRGFVEDGDGGVVCRVSEVSGWLRLEIPVEAARIVYMVAPGT</sequence>
<protein>
    <submittedName>
        <fullName evidence="1">Uncharacterized protein</fullName>
    </submittedName>
</protein>
<name>A0A7X0DB17_9HYPH</name>
<accession>A0A7X0DB17</accession>
<dbReference type="RefSeq" id="WP_077549447.1">
    <property type="nucleotide sequence ID" value="NZ_JACHEJ010000001.1"/>
</dbReference>
<keyword evidence="2" id="KW-1185">Reference proteome</keyword>
<reference evidence="1 2" key="1">
    <citation type="submission" date="2020-08" db="EMBL/GenBank/DDBJ databases">
        <title>Genomic Encyclopedia of Type Strains, Phase IV (KMG-IV): sequencing the most valuable type-strain genomes for metagenomic binning, comparative biology and taxonomic classification.</title>
        <authorList>
            <person name="Goeker M."/>
        </authorList>
    </citation>
    <scope>NUCLEOTIDE SEQUENCE [LARGE SCALE GENOMIC DNA]</scope>
    <source>
        <strain evidence="1 2">DSM 102134</strain>
    </source>
</reference>
<comment type="caution">
    <text evidence="1">The sequence shown here is derived from an EMBL/GenBank/DDBJ whole genome shotgun (WGS) entry which is preliminary data.</text>
</comment>
<proteinExistence type="predicted"/>
<organism evidence="1 2">
    <name type="scientific">Pseudorhizobium flavum</name>
    <dbReference type="NCBI Taxonomy" id="1335061"/>
    <lineage>
        <taxon>Bacteria</taxon>
        <taxon>Pseudomonadati</taxon>
        <taxon>Pseudomonadota</taxon>
        <taxon>Alphaproteobacteria</taxon>
        <taxon>Hyphomicrobiales</taxon>
        <taxon>Rhizobiaceae</taxon>
        <taxon>Rhizobium/Agrobacterium group</taxon>
        <taxon>Pseudorhizobium</taxon>
    </lineage>
</organism>
<gene>
    <name evidence="1" type="ORF">HNQ75_000251</name>
</gene>
<dbReference type="AlphaFoldDB" id="A0A7X0DB17"/>
<dbReference type="EMBL" id="JACHEJ010000001">
    <property type="protein sequence ID" value="MBB6178308.1"/>
    <property type="molecule type" value="Genomic_DNA"/>
</dbReference>
<dbReference type="Proteomes" id="UP000535501">
    <property type="component" value="Unassembled WGS sequence"/>
</dbReference>